<name>A0A6V7Q8D9_ANACO</name>
<feature type="compositionally biased region" description="Basic and acidic residues" evidence="6">
    <location>
        <begin position="247"/>
        <end position="260"/>
    </location>
</feature>
<evidence type="ECO:0000256" key="4">
    <source>
        <dbReference type="ARBA" id="ARBA00023163"/>
    </source>
</evidence>
<feature type="compositionally biased region" description="Basic and acidic residues" evidence="6">
    <location>
        <begin position="44"/>
        <end position="59"/>
    </location>
</feature>
<feature type="compositionally biased region" description="Basic residues" evidence="6">
    <location>
        <begin position="60"/>
        <end position="72"/>
    </location>
</feature>
<evidence type="ECO:0000256" key="2">
    <source>
        <dbReference type="ARBA" id="ARBA00023015"/>
    </source>
</evidence>
<keyword evidence="5" id="KW-0539">Nucleus</keyword>
<dbReference type="AlphaFoldDB" id="A0A6V7Q8D9"/>
<keyword evidence="3" id="KW-0238">DNA-binding</keyword>
<dbReference type="CDD" id="cd10017">
    <property type="entry name" value="B3_DNA"/>
    <property type="match status" value="1"/>
</dbReference>
<organism evidence="7">
    <name type="scientific">Ananas comosus var. bracteatus</name>
    <name type="common">red pineapple</name>
    <dbReference type="NCBI Taxonomy" id="296719"/>
    <lineage>
        <taxon>Eukaryota</taxon>
        <taxon>Viridiplantae</taxon>
        <taxon>Streptophyta</taxon>
        <taxon>Embryophyta</taxon>
        <taxon>Tracheophyta</taxon>
        <taxon>Spermatophyta</taxon>
        <taxon>Magnoliopsida</taxon>
        <taxon>Liliopsida</taxon>
        <taxon>Poales</taxon>
        <taxon>Bromeliaceae</taxon>
        <taxon>Bromelioideae</taxon>
        <taxon>Ananas</taxon>
    </lineage>
</organism>
<feature type="region of interest" description="Disordered" evidence="6">
    <location>
        <begin position="247"/>
        <end position="282"/>
    </location>
</feature>
<feature type="compositionally biased region" description="Low complexity" evidence="6">
    <location>
        <begin position="261"/>
        <end position="278"/>
    </location>
</feature>
<feature type="compositionally biased region" description="Basic residues" evidence="6">
    <location>
        <begin position="82"/>
        <end position="92"/>
    </location>
</feature>
<dbReference type="EMBL" id="LR862133">
    <property type="protein sequence ID" value="CAD1839251.1"/>
    <property type="molecule type" value="Genomic_DNA"/>
</dbReference>
<comment type="subcellular location">
    <subcellularLocation>
        <location evidence="1">Nucleus</location>
    </subcellularLocation>
</comment>
<dbReference type="InterPro" id="IPR003340">
    <property type="entry name" value="B3_DNA-bd"/>
</dbReference>
<sequence length="313" mass="35764">MRMRWREEEAKKMETSTALSSSHQEEPLPAEEPPASEVAGVDETAPRSEAARAENQETTRRRKRSRRRKRKQKAQEVEERNKKKAPKRKKVKQMTPEEEQAQQRRLKAREMMALKIGVENPAWAVQKTLFVSDVNGHQHRLQLPRLEVEGSPLLEVMSPAETEDMYGKGAKIVVLDGLQNEYSMLFRDVGDNNGFRILGADWMNYVRRNKLMTGDSLDLWAFRRPCKDEEKTELVFVLLHHQNQNQRESEKKAKIVEAKKVSSSSSSSSSPRPVQSSSGITAQDEADAALGLLKLGEGYQEIQEHKSQSTDRK</sequence>
<dbReference type="InterPro" id="IPR015300">
    <property type="entry name" value="DNA-bd_pseudobarrel_sf"/>
</dbReference>
<dbReference type="Gene3D" id="2.40.330.10">
    <property type="entry name" value="DNA-binding pseudobarrel domain"/>
    <property type="match status" value="1"/>
</dbReference>
<evidence type="ECO:0000313" key="7">
    <source>
        <dbReference type="EMBL" id="CAD1839251.1"/>
    </source>
</evidence>
<dbReference type="PANTHER" id="PTHR34397">
    <property type="entry name" value="OS05G0237600 PROTEIN"/>
    <property type="match status" value="1"/>
</dbReference>
<feature type="region of interest" description="Disordered" evidence="6">
    <location>
        <begin position="1"/>
        <end position="105"/>
    </location>
</feature>
<dbReference type="GO" id="GO:0005634">
    <property type="term" value="C:nucleus"/>
    <property type="evidence" value="ECO:0007669"/>
    <property type="project" value="UniProtKB-SubCell"/>
</dbReference>
<protein>
    <recommendedName>
        <fullName evidence="8">TF-B3 domain-containing protein</fullName>
    </recommendedName>
</protein>
<evidence type="ECO:0000256" key="5">
    <source>
        <dbReference type="ARBA" id="ARBA00023242"/>
    </source>
</evidence>
<accession>A0A6V7Q8D9</accession>
<evidence type="ECO:0000256" key="1">
    <source>
        <dbReference type="ARBA" id="ARBA00004123"/>
    </source>
</evidence>
<feature type="compositionally biased region" description="Basic and acidic residues" evidence="6">
    <location>
        <begin position="1"/>
        <end position="14"/>
    </location>
</feature>
<evidence type="ECO:0000256" key="3">
    <source>
        <dbReference type="ARBA" id="ARBA00023125"/>
    </source>
</evidence>
<proteinExistence type="predicted"/>
<evidence type="ECO:0008006" key="8">
    <source>
        <dbReference type="Google" id="ProtNLM"/>
    </source>
</evidence>
<dbReference type="SUPFAM" id="SSF101936">
    <property type="entry name" value="DNA-binding pseudobarrel domain"/>
    <property type="match status" value="1"/>
</dbReference>
<keyword evidence="2" id="KW-0805">Transcription regulation</keyword>
<reference evidence="7" key="1">
    <citation type="submission" date="2020-07" db="EMBL/GenBank/DDBJ databases">
        <authorList>
            <person name="Lin J."/>
        </authorList>
    </citation>
    <scope>NUCLEOTIDE SEQUENCE</scope>
</reference>
<dbReference type="PANTHER" id="PTHR34397:SF22">
    <property type="entry name" value="OS05G0237600 PROTEIN"/>
    <property type="match status" value="1"/>
</dbReference>
<keyword evidence="4" id="KW-0804">Transcription</keyword>
<gene>
    <name evidence="7" type="ORF">CB5_LOCUS22462</name>
</gene>
<dbReference type="GO" id="GO:0003677">
    <property type="term" value="F:DNA binding"/>
    <property type="evidence" value="ECO:0007669"/>
    <property type="project" value="UniProtKB-KW"/>
</dbReference>
<evidence type="ECO:0000256" key="6">
    <source>
        <dbReference type="SAM" id="MobiDB-lite"/>
    </source>
</evidence>